<evidence type="ECO:0000256" key="1">
    <source>
        <dbReference type="SAM" id="MobiDB-lite"/>
    </source>
</evidence>
<dbReference type="Proteomes" id="UP001148312">
    <property type="component" value="Unassembled WGS sequence"/>
</dbReference>
<reference evidence="2" key="1">
    <citation type="submission" date="2022-12" db="EMBL/GenBank/DDBJ databases">
        <authorList>
            <person name="Petersen C."/>
        </authorList>
    </citation>
    <scope>NUCLEOTIDE SEQUENCE</scope>
    <source>
        <strain evidence="2">IBT 30728</strain>
    </source>
</reference>
<gene>
    <name evidence="2" type="ORF">N7539_009412</name>
</gene>
<accession>A0A9W9WKF1</accession>
<feature type="region of interest" description="Disordered" evidence="1">
    <location>
        <begin position="30"/>
        <end position="56"/>
    </location>
</feature>
<proteinExistence type="predicted"/>
<comment type="caution">
    <text evidence="2">The sequence shown here is derived from an EMBL/GenBank/DDBJ whole genome shotgun (WGS) entry which is preliminary data.</text>
</comment>
<sequence>MFYGKVFAAVIGDIEFVTYEALYHLRKISRSSSASARSGTEGNFSQETGFSSSEQGSIVAPGSINIVVEIGKNVEA</sequence>
<dbReference type="EMBL" id="JAPWDQ010000018">
    <property type="protein sequence ID" value="KAJ5466683.1"/>
    <property type="molecule type" value="Genomic_DNA"/>
</dbReference>
<reference evidence="2" key="2">
    <citation type="journal article" date="2023" name="IMA Fungus">
        <title>Comparative genomic study of the Penicillium genus elucidates a diverse pangenome and 15 lateral gene transfer events.</title>
        <authorList>
            <person name="Petersen C."/>
            <person name="Sorensen T."/>
            <person name="Nielsen M.R."/>
            <person name="Sondergaard T.E."/>
            <person name="Sorensen J.L."/>
            <person name="Fitzpatrick D.A."/>
            <person name="Frisvad J.C."/>
            <person name="Nielsen K.L."/>
        </authorList>
    </citation>
    <scope>NUCLEOTIDE SEQUENCE</scope>
    <source>
        <strain evidence="2">IBT 30728</strain>
    </source>
</reference>
<dbReference type="AlphaFoldDB" id="A0A9W9WKF1"/>
<name>A0A9W9WKF1_9EURO</name>
<organism evidence="2 3">
    <name type="scientific">Penicillium diatomitis</name>
    <dbReference type="NCBI Taxonomy" id="2819901"/>
    <lineage>
        <taxon>Eukaryota</taxon>
        <taxon>Fungi</taxon>
        <taxon>Dikarya</taxon>
        <taxon>Ascomycota</taxon>
        <taxon>Pezizomycotina</taxon>
        <taxon>Eurotiomycetes</taxon>
        <taxon>Eurotiomycetidae</taxon>
        <taxon>Eurotiales</taxon>
        <taxon>Aspergillaceae</taxon>
        <taxon>Penicillium</taxon>
    </lineage>
</organism>
<dbReference type="RefSeq" id="XP_056785729.1">
    <property type="nucleotide sequence ID" value="XM_056939007.1"/>
</dbReference>
<evidence type="ECO:0000313" key="2">
    <source>
        <dbReference type="EMBL" id="KAJ5466683.1"/>
    </source>
</evidence>
<dbReference type="GeneID" id="81629257"/>
<feature type="compositionally biased region" description="Polar residues" evidence="1">
    <location>
        <begin position="40"/>
        <end position="56"/>
    </location>
</feature>
<protein>
    <submittedName>
        <fullName evidence="2">Uncharacterized protein</fullName>
    </submittedName>
</protein>
<keyword evidence="3" id="KW-1185">Reference proteome</keyword>
<evidence type="ECO:0000313" key="3">
    <source>
        <dbReference type="Proteomes" id="UP001148312"/>
    </source>
</evidence>